<dbReference type="InterPro" id="IPR038404">
    <property type="entry name" value="TRAP_DctP_sf"/>
</dbReference>
<name>A0ABV3S757_9GAMM</name>
<evidence type="ECO:0000256" key="1">
    <source>
        <dbReference type="ARBA" id="ARBA00022729"/>
    </source>
</evidence>
<dbReference type="NCBIfam" id="TIGR01409">
    <property type="entry name" value="TAT_signal_seq"/>
    <property type="match status" value="1"/>
</dbReference>
<proteinExistence type="predicted"/>
<dbReference type="InterPro" id="IPR018389">
    <property type="entry name" value="DctP_fam"/>
</dbReference>
<sequence length="361" mass="39789">MMDRRGFLKGAGTGLVAAGGVNAPAVIAQPRRFRLNLLTSWPAALDNLYGTAEYFAGRIEEMTDGDVRVRTSPGGAEVGALEVYDAVSSGAFEACHTAPYYFIGKNPAHGFFTALPFGMTLEQQNAWMTAGDGQALWDELNARDNLIAFPGGNTGAQCGGWFNVEINSPEDLQGLRMRFPGHGGRVMAKAGVNIQQLPGGEVFTAMERGALDAAEWVGPYDDQILGMQDVAKYYYLPSWAEPSAMLGFYFNLEIWNTFPADIQAQIQACCAEANNWMASQYLAKNPLALEELKAAGVQIKHFPDSVLEAFAQAAREINDENMSNPDYARIHSSWSAFLERLRGWDQTNSFRYREFIYRDRG</sequence>
<dbReference type="RefSeq" id="WP_367966443.1">
    <property type="nucleotide sequence ID" value="NZ_JBAKFJ010000001.1"/>
</dbReference>
<dbReference type="PANTHER" id="PTHR33376:SF5">
    <property type="entry name" value="EXTRACYTOPLASMIC SOLUTE RECEPTOR PROTEIN"/>
    <property type="match status" value="1"/>
</dbReference>
<dbReference type="InterPro" id="IPR006311">
    <property type="entry name" value="TAT_signal"/>
</dbReference>
<evidence type="ECO:0000313" key="2">
    <source>
        <dbReference type="EMBL" id="MEX0385961.1"/>
    </source>
</evidence>
<dbReference type="Gene3D" id="3.40.190.170">
    <property type="entry name" value="Bacterial extracellular solute-binding protein, family 7"/>
    <property type="match status" value="1"/>
</dbReference>
<gene>
    <name evidence="2" type="primary">dctP</name>
    <name evidence="2" type="ORF">V6X64_02995</name>
</gene>
<dbReference type="InterPro" id="IPR019546">
    <property type="entry name" value="TAT_signal_bac_arc"/>
</dbReference>
<accession>A0ABV3S757</accession>
<dbReference type="PIRSF" id="PIRSF039026">
    <property type="entry name" value="SiaP"/>
    <property type="match status" value="1"/>
</dbReference>
<dbReference type="EMBL" id="JBAKFJ010000001">
    <property type="protein sequence ID" value="MEX0385961.1"/>
    <property type="molecule type" value="Genomic_DNA"/>
</dbReference>
<dbReference type="Gene3D" id="3.40.190.10">
    <property type="entry name" value="Periplasmic binding protein-like II"/>
    <property type="match status" value="1"/>
</dbReference>
<dbReference type="Proteomes" id="UP001556653">
    <property type="component" value="Unassembled WGS sequence"/>
</dbReference>
<dbReference type="PANTHER" id="PTHR33376">
    <property type="match status" value="1"/>
</dbReference>
<keyword evidence="1" id="KW-0732">Signal</keyword>
<dbReference type="PROSITE" id="PS51318">
    <property type="entry name" value="TAT"/>
    <property type="match status" value="1"/>
</dbReference>
<keyword evidence="3" id="KW-1185">Reference proteome</keyword>
<evidence type="ECO:0000313" key="3">
    <source>
        <dbReference type="Proteomes" id="UP001556653"/>
    </source>
</evidence>
<dbReference type="InterPro" id="IPR026289">
    <property type="entry name" value="SBP_TakP-like"/>
</dbReference>
<reference evidence="2 3" key="1">
    <citation type="submission" date="2024-02" db="EMBL/GenBank/DDBJ databases">
        <title>New especies of Spiribacter isolated from saline water.</title>
        <authorList>
            <person name="Leon M.J."/>
            <person name="De La Haba R."/>
            <person name="Sanchez-Porro C."/>
            <person name="Ventosa A."/>
        </authorList>
    </citation>
    <scope>NUCLEOTIDE SEQUENCE [LARGE SCALE GENOMIC DNA]</scope>
    <source>
        <strain evidence="3">ag22IC4-227</strain>
    </source>
</reference>
<organism evidence="2 3">
    <name type="scientific">Spiribacter onubensis</name>
    <dbReference type="NCBI Taxonomy" id="3122420"/>
    <lineage>
        <taxon>Bacteria</taxon>
        <taxon>Pseudomonadati</taxon>
        <taxon>Pseudomonadota</taxon>
        <taxon>Gammaproteobacteria</taxon>
        <taxon>Chromatiales</taxon>
        <taxon>Ectothiorhodospiraceae</taxon>
        <taxon>Spiribacter</taxon>
    </lineage>
</organism>
<dbReference type="NCBIfam" id="NF037995">
    <property type="entry name" value="TRAP_S1"/>
    <property type="match status" value="1"/>
</dbReference>
<dbReference type="Pfam" id="PF03480">
    <property type="entry name" value="DctP"/>
    <property type="match status" value="1"/>
</dbReference>
<comment type="caution">
    <text evidence="2">The sequence shown here is derived from an EMBL/GenBank/DDBJ whole genome shotgun (WGS) entry which is preliminary data.</text>
</comment>
<protein>
    <submittedName>
        <fullName evidence="2">TRAP transporter substrate-binding protein DctP</fullName>
    </submittedName>
</protein>